<dbReference type="InterPro" id="IPR029044">
    <property type="entry name" value="Nucleotide-diphossugar_trans"/>
</dbReference>
<proteinExistence type="predicted"/>
<accession>A0A0B7HZX3</accession>
<sequence length="318" mass="37943">MNFRTPILFLIFNRPDTTLRVFEEIKKIKPSYLYVACDGARKEREGEEERVKNTRDVVIKNIDWECEVKTLFREENLGCREAVSSAITWFFDNEEMGIILEDDCLPSQSFFPFCEELLSRYRDDTRVWLVGGTNFLSEVTSKNEESYYFSKYDRSWGWASWRRAWENYDKEMKNWPKIKKEKYLENILYSKKEADIFTREFDAVYEGKIDTWDYQWLYTILINSGKSIIPNVNLISNIGFGDNATHTFDSEHPYANLKRGEIKFPLVHPTYVVENFQNDILWSNTLVRQKKNALRIVLEMIQKGRIIDIFKKIIRKLK</sequence>
<keyword evidence="2" id="KW-1185">Reference proteome</keyword>
<dbReference type="AlphaFoldDB" id="A0A0B7HZX3"/>
<evidence type="ECO:0008006" key="3">
    <source>
        <dbReference type="Google" id="ProtNLM"/>
    </source>
</evidence>
<name>A0A0B7HZX3_9FLAO</name>
<dbReference type="EMBL" id="CDOI01000090">
    <property type="protein sequence ID" value="CEN44381.1"/>
    <property type="molecule type" value="Genomic_DNA"/>
</dbReference>
<dbReference type="RefSeq" id="WP_042343603.1">
    <property type="nucleotide sequence ID" value="NZ_CDOH01000109.1"/>
</dbReference>
<organism evidence="1 2">
    <name type="scientific">Capnocytophaga canis</name>
    <dbReference type="NCBI Taxonomy" id="1848903"/>
    <lineage>
        <taxon>Bacteria</taxon>
        <taxon>Pseudomonadati</taxon>
        <taxon>Bacteroidota</taxon>
        <taxon>Flavobacteriia</taxon>
        <taxon>Flavobacteriales</taxon>
        <taxon>Flavobacteriaceae</taxon>
        <taxon>Capnocytophaga</taxon>
    </lineage>
</organism>
<protein>
    <recommendedName>
        <fullName evidence="3">Nucleotide-diphospho-sugar transferase</fullName>
    </recommendedName>
</protein>
<gene>
    <name evidence="1" type="ORF">CCAND38_180014</name>
</gene>
<evidence type="ECO:0000313" key="2">
    <source>
        <dbReference type="Proteomes" id="UP000045051"/>
    </source>
</evidence>
<evidence type="ECO:0000313" key="1">
    <source>
        <dbReference type="EMBL" id="CEN44381.1"/>
    </source>
</evidence>
<dbReference type="Proteomes" id="UP000045051">
    <property type="component" value="Unassembled WGS sequence"/>
</dbReference>
<reference evidence="1 2" key="1">
    <citation type="submission" date="2015-01" db="EMBL/GenBank/DDBJ databases">
        <authorList>
            <person name="MANFREDI Pablo"/>
        </authorList>
    </citation>
    <scope>NUCLEOTIDE SEQUENCE [LARGE SCALE GENOMIC DNA]</scope>
    <source>
        <strain evidence="1 2">CcD38</strain>
    </source>
</reference>
<dbReference type="SUPFAM" id="SSF53448">
    <property type="entry name" value="Nucleotide-diphospho-sugar transferases"/>
    <property type="match status" value="1"/>
</dbReference>
<dbReference type="Gene3D" id="3.90.550.10">
    <property type="entry name" value="Spore Coat Polysaccharide Biosynthesis Protein SpsA, Chain A"/>
    <property type="match status" value="1"/>
</dbReference>